<accession>A0A7R9LCP8</accession>
<dbReference type="SUPFAM" id="SSF54001">
    <property type="entry name" value="Cysteine proteinases"/>
    <property type="match status" value="1"/>
</dbReference>
<name>A0A7R9LCP8_9ACAR</name>
<protein>
    <recommendedName>
        <fullName evidence="2">Peptidase C1A papain C-terminal domain-containing protein</fullName>
    </recommendedName>
</protein>
<dbReference type="SMART" id="SM00645">
    <property type="entry name" value="Pept_C1"/>
    <property type="match status" value="1"/>
</dbReference>
<dbReference type="AlphaFoldDB" id="A0A7R9LCP8"/>
<dbReference type="GO" id="GO:0006508">
    <property type="term" value="P:proteolysis"/>
    <property type="evidence" value="ECO:0007669"/>
    <property type="project" value="InterPro"/>
</dbReference>
<dbReference type="PANTHER" id="PTHR12411">
    <property type="entry name" value="CYSTEINE PROTEASE FAMILY C1-RELATED"/>
    <property type="match status" value="1"/>
</dbReference>
<proteinExistence type="inferred from homology"/>
<comment type="similarity">
    <text evidence="1">Belongs to the peptidase C1 family.</text>
</comment>
<dbReference type="InterPro" id="IPR000668">
    <property type="entry name" value="Peptidase_C1A_C"/>
</dbReference>
<organism evidence="3">
    <name type="scientific">Medioppia subpectinata</name>
    <dbReference type="NCBI Taxonomy" id="1979941"/>
    <lineage>
        <taxon>Eukaryota</taxon>
        <taxon>Metazoa</taxon>
        <taxon>Ecdysozoa</taxon>
        <taxon>Arthropoda</taxon>
        <taxon>Chelicerata</taxon>
        <taxon>Arachnida</taxon>
        <taxon>Acari</taxon>
        <taxon>Acariformes</taxon>
        <taxon>Sarcoptiformes</taxon>
        <taxon>Oribatida</taxon>
        <taxon>Brachypylina</taxon>
        <taxon>Oppioidea</taxon>
        <taxon>Oppiidae</taxon>
        <taxon>Medioppia</taxon>
    </lineage>
</organism>
<gene>
    <name evidence="3" type="ORF">OSB1V03_LOCUS17692</name>
</gene>
<dbReference type="Proteomes" id="UP000759131">
    <property type="component" value="Unassembled WGS sequence"/>
</dbReference>
<dbReference type="InterPro" id="IPR038765">
    <property type="entry name" value="Papain-like_cys_pep_sf"/>
</dbReference>
<feature type="non-terminal residue" evidence="3">
    <location>
        <position position="198"/>
    </location>
</feature>
<evidence type="ECO:0000313" key="3">
    <source>
        <dbReference type="EMBL" id="CAD7639180.1"/>
    </source>
</evidence>
<evidence type="ECO:0000259" key="2">
    <source>
        <dbReference type="SMART" id="SM00645"/>
    </source>
</evidence>
<feature type="non-terminal residue" evidence="3">
    <location>
        <position position="1"/>
    </location>
</feature>
<sequence>SCWAIATVAAISDRICIASGGRQQPEISVEDALACNGFSDANCVGSRPDVAWFYYIREGVVSGGGYGSHRGCRPYSVPGTDPAIDSASTGPTPVCERQCIDGYNKTYANDKHYGSFVYGFDHKNREVQREIMTNGPVVAGFAYKSGVYQQMTGDIRGGHSVKIIKWGRESGVDYWLVANSWGTKLGDRGFFKIRRGND</sequence>
<dbReference type="GO" id="GO:0008234">
    <property type="term" value="F:cysteine-type peptidase activity"/>
    <property type="evidence" value="ECO:0007669"/>
    <property type="project" value="InterPro"/>
</dbReference>
<dbReference type="Gene3D" id="3.90.70.10">
    <property type="entry name" value="Cysteine proteinases"/>
    <property type="match status" value="1"/>
</dbReference>
<evidence type="ECO:0000313" key="4">
    <source>
        <dbReference type="Proteomes" id="UP000759131"/>
    </source>
</evidence>
<dbReference type="EMBL" id="OC876376">
    <property type="protein sequence ID" value="CAD7639180.1"/>
    <property type="molecule type" value="Genomic_DNA"/>
</dbReference>
<dbReference type="Pfam" id="PF00112">
    <property type="entry name" value="Peptidase_C1"/>
    <property type="match status" value="1"/>
</dbReference>
<dbReference type="InterPro" id="IPR013128">
    <property type="entry name" value="Peptidase_C1A"/>
</dbReference>
<dbReference type="EMBL" id="CAJPIZ010021801">
    <property type="protein sequence ID" value="CAG2117739.1"/>
    <property type="molecule type" value="Genomic_DNA"/>
</dbReference>
<evidence type="ECO:0000256" key="1">
    <source>
        <dbReference type="ARBA" id="ARBA00008455"/>
    </source>
</evidence>
<keyword evidence="4" id="KW-1185">Reference proteome</keyword>
<reference evidence="3" key="1">
    <citation type="submission" date="2020-11" db="EMBL/GenBank/DDBJ databases">
        <authorList>
            <person name="Tran Van P."/>
        </authorList>
    </citation>
    <scope>NUCLEOTIDE SEQUENCE</scope>
</reference>
<dbReference type="OrthoDB" id="640249at2759"/>
<feature type="domain" description="Peptidase C1A papain C-terminal" evidence="2">
    <location>
        <begin position="1"/>
        <end position="197"/>
    </location>
</feature>